<dbReference type="InterPro" id="IPR005749">
    <property type="entry name" value="Ribosomal_uL15_bac-type"/>
</dbReference>
<keyword evidence="3" id="KW-0687">Ribonucleoprotein</keyword>
<dbReference type="Pfam" id="PF00828">
    <property type="entry name" value="Ribosomal_L27A"/>
    <property type="match status" value="1"/>
</dbReference>
<organism evidence="6 7">
    <name type="scientific">Coccomyxa viridis</name>
    <dbReference type="NCBI Taxonomy" id="1274662"/>
    <lineage>
        <taxon>Eukaryota</taxon>
        <taxon>Viridiplantae</taxon>
        <taxon>Chlorophyta</taxon>
        <taxon>core chlorophytes</taxon>
        <taxon>Trebouxiophyceae</taxon>
        <taxon>Trebouxiophyceae incertae sedis</taxon>
        <taxon>Coccomyxaceae</taxon>
        <taxon>Coccomyxa</taxon>
    </lineage>
</organism>
<evidence type="ECO:0000313" key="7">
    <source>
        <dbReference type="Proteomes" id="UP001314263"/>
    </source>
</evidence>
<dbReference type="GO" id="GO:0003735">
    <property type="term" value="F:structural constituent of ribosome"/>
    <property type="evidence" value="ECO:0007669"/>
    <property type="project" value="InterPro"/>
</dbReference>
<evidence type="ECO:0000259" key="5">
    <source>
        <dbReference type="Pfam" id="PF00828"/>
    </source>
</evidence>
<evidence type="ECO:0000256" key="4">
    <source>
        <dbReference type="SAM" id="MobiDB-lite"/>
    </source>
</evidence>
<dbReference type="PANTHER" id="PTHR12934:SF11">
    <property type="entry name" value="LARGE RIBOSOMAL SUBUNIT PROTEIN UL15M"/>
    <property type="match status" value="1"/>
</dbReference>
<proteinExistence type="inferred from homology"/>
<dbReference type="InterPro" id="IPR021131">
    <property type="entry name" value="Ribosomal_uL15/eL18"/>
</dbReference>
<dbReference type="SUPFAM" id="SSF52080">
    <property type="entry name" value="Ribosomal proteins L15p and L18e"/>
    <property type="match status" value="1"/>
</dbReference>
<reference evidence="6 7" key="1">
    <citation type="submission" date="2023-10" db="EMBL/GenBank/DDBJ databases">
        <authorList>
            <person name="Maclean D."/>
            <person name="Macfadyen A."/>
        </authorList>
    </citation>
    <scope>NUCLEOTIDE SEQUENCE [LARGE SCALE GENOMIC DNA]</scope>
</reference>
<dbReference type="InterPro" id="IPR036227">
    <property type="entry name" value="Ribosomal_uL15/eL18_sf"/>
</dbReference>
<dbReference type="InterPro" id="IPR030878">
    <property type="entry name" value="Ribosomal_uL15"/>
</dbReference>
<accession>A0AAV1IEU0</accession>
<feature type="domain" description="Large ribosomal subunit protein uL15/eL18" evidence="5">
    <location>
        <begin position="152"/>
        <end position="229"/>
    </location>
</feature>
<name>A0AAV1IEU0_9CHLO</name>
<keyword evidence="7" id="KW-1185">Reference proteome</keyword>
<dbReference type="EMBL" id="CAUYUE010000013">
    <property type="protein sequence ID" value="CAK0785732.1"/>
    <property type="molecule type" value="Genomic_DNA"/>
</dbReference>
<feature type="region of interest" description="Disordered" evidence="4">
    <location>
        <begin position="88"/>
        <end position="139"/>
    </location>
</feature>
<dbReference type="PANTHER" id="PTHR12934">
    <property type="entry name" value="50S RIBOSOMAL PROTEIN L15"/>
    <property type="match status" value="1"/>
</dbReference>
<dbReference type="AlphaFoldDB" id="A0AAV1IEU0"/>
<comment type="similarity">
    <text evidence="1">Belongs to the universal ribosomal protein uL15 family.</text>
</comment>
<evidence type="ECO:0000313" key="6">
    <source>
        <dbReference type="EMBL" id="CAK0785732.1"/>
    </source>
</evidence>
<dbReference type="HAMAP" id="MF_01341">
    <property type="entry name" value="Ribosomal_uL15"/>
    <property type="match status" value="1"/>
</dbReference>
<sequence>MSSIVLRLRSLGRRFTGVLKPSIASPVHQHSEHLHTYTAQSPRIANVAALYVPSAHTRSVSSSFASSSAWDDQDSFVSLNNIADNPGATKKAKRLGRGIGSGVGKTSGRGHKGQKARTGRNPKLGFEGGQTPLKKRAPRRGFHNPHSIWWDPVNLADLQLAVDQRKLNPNELITMKALRDAGVASKKIDFGIKLLARGAGRFSVPVNIQVSQASAAAREAIEKAGGTVTTVYYNKLGIRALLKPEAFAKKRRLLPRPARPPPKLALRFDSVGCLPPDGLPAAPSQLLAGAQA</sequence>
<gene>
    <name evidence="6" type="ORF">CVIRNUC_008943</name>
</gene>
<dbReference type="GO" id="GO:0005762">
    <property type="term" value="C:mitochondrial large ribosomal subunit"/>
    <property type="evidence" value="ECO:0007669"/>
    <property type="project" value="TreeGrafter"/>
</dbReference>
<evidence type="ECO:0000256" key="1">
    <source>
        <dbReference type="ARBA" id="ARBA00007320"/>
    </source>
</evidence>
<protein>
    <recommendedName>
        <fullName evidence="5">Large ribosomal subunit protein uL15/eL18 domain-containing protein</fullName>
    </recommendedName>
</protein>
<dbReference type="Gene3D" id="3.100.10.10">
    <property type="match status" value="1"/>
</dbReference>
<feature type="compositionally biased region" description="Gly residues" evidence="4">
    <location>
        <begin position="97"/>
        <end position="107"/>
    </location>
</feature>
<evidence type="ECO:0000256" key="2">
    <source>
        <dbReference type="ARBA" id="ARBA00022980"/>
    </source>
</evidence>
<evidence type="ECO:0000256" key="3">
    <source>
        <dbReference type="ARBA" id="ARBA00023274"/>
    </source>
</evidence>
<comment type="caution">
    <text evidence="6">The sequence shown here is derived from an EMBL/GenBank/DDBJ whole genome shotgun (WGS) entry which is preliminary data.</text>
</comment>
<keyword evidence="2" id="KW-0689">Ribosomal protein</keyword>
<dbReference type="NCBIfam" id="TIGR01071">
    <property type="entry name" value="rplO_bact"/>
    <property type="match status" value="1"/>
</dbReference>
<dbReference type="GO" id="GO:0006412">
    <property type="term" value="P:translation"/>
    <property type="evidence" value="ECO:0007669"/>
    <property type="project" value="InterPro"/>
</dbReference>
<feature type="compositionally biased region" description="Basic residues" evidence="4">
    <location>
        <begin position="108"/>
        <end position="120"/>
    </location>
</feature>
<dbReference type="Proteomes" id="UP001314263">
    <property type="component" value="Unassembled WGS sequence"/>
</dbReference>